<evidence type="ECO:0000313" key="4">
    <source>
        <dbReference type="RefSeq" id="XP_016928096.2"/>
    </source>
</evidence>
<feature type="compositionally biased region" description="Low complexity" evidence="1">
    <location>
        <begin position="183"/>
        <end position="205"/>
    </location>
</feature>
<feature type="compositionally biased region" description="Low complexity" evidence="1">
    <location>
        <begin position="125"/>
        <end position="148"/>
    </location>
</feature>
<feature type="region of interest" description="Disordered" evidence="1">
    <location>
        <begin position="472"/>
        <end position="494"/>
    </location>
</feature>
<accession>A0AB39Z446</accession>
<feature type="region of interest" description="Disordered" evidence="1">
    <location>
        <begin position="123"/>
        <end position="158"/>
    </location>
</feature>
<name>A0AB39Z446_DROSZ</name>
<organism evidence="3 4">
    <name type="scientific">Drosophila suzukii</name>
    <name type="common">Spotted-wing drosophila fruit fly</name>
    <dbReference type="NCBI Taxonomy" id="28584"/>
    <lineage>
        <taxon>Eukaryota</taxon>
        <taxon>Metazoa</taxon>
        <taxon>Ecdysozoa</taxon>
        <taxon>Arthropoda</taxon>
        <taxon>Hexapoda</taxon>
        <taxon>Insecta</taxon>
        <taxon>Pterygota</taxon>
        <taxon>Neoptera</taxon>
        <taxon>Endopterygota</taxon>
        <taxon>Diptera</taxon>
        <taxon>Brachycera</taxon>
        <taxon>Muscomorpha</taxon>
        <taxon>Ephydroidea</taxon>
        <taxon>Drosophilidae</taxon>
        <taxon>Drosophila</taxon>
        <taxon>Sophophora</taxon>
    </lineage>
</organism>
<dbReference type="AlphaFoldDB" id="A0AB39Z446"/>
<reference evidence="4" key="1">
    <citation type="submission" date="2025-08" db="UniProtKB">
        <authorList>
            <consortium name="RefSeq"/>
        </authorList>
    </citation>
    <scope>IDENTIFICATION</scope>
</reference>
<keyword evidence="3" id="KW-1185">Reference proteome</keyword>
<keyword evidence="2" id="KW-0732">Signal</keyword>
<feature type="region of interest" description="Disordered" evidence="1">
    <location>
        <begin position="49"/>
        <end position="99"/>
    </location>
</feature>
<dbReference type="GeneID" id="108008710"/>
<feature type="region of interest" description="Disordered" evidence="1">
    <location>
        <begin position="232"/>
        <end position="253"/>
    </location>
</feature>
<feature type="region of interest" description="Disordered" evidence="1">
    <location>
        <begin position="183"/>
        <end position="212"/>
    </location>
</feature>
<feature type="chain" id="PRO_5045077403" evidence="2">
    <location>
        <begin position="18"/>
        <end position="494"/>
    </location>
</feature>
<evidence type="ECO:0000256" key="2">
    <source>
        <dbReference type="SAM" id="SignalP"/>
    </source>
</evidence>
<feature type="signal peptide" evidence="2">
    <location>
        <begin position="1"/>
        <end position="17"/>
    </location>
</feature>
<evidence type="ECO:0000256" key="1">
    <source>
        <dbReference type="SAM" id="MobiDB-lite"/>
    </source>
</evidence>
<proteinExistence type="predicted"/>
<dbReference type="RefSeq" id="XP_016928096.2">
    <property type="nucleotide sequence ID" value="XM_017072607.4"/>
</dbReference>
<evidence type="ECO:0000313" key="3">
    <source>
        <dbReference type="Proteomes" id="UP001652628"/>
    </source>
</evidence>
<gene>
    <name evidence="4" type="primary">LOC108008710</name>
</gene>
<dbReference type="Proteomes" id="UP001652628">
    <property type="component" value="Chromosome 2R"/>
</dbReference>
<sequence length="494" mass="56081">MCSKALLLLAAILAARCFGSGSSRRTLALACDEAVESTLGLKNNRYSYRSTSDNSHNNNNNNNEDYNYKWELGDVDPNVDVDGIADSNEDDNNDNYNYNKAPAKWQQQQKLYGNPIHSIYDRQQHLQQQQQQQQQHEQQQQQLEQQQQGQFDDDPENARNDFRLQLSDLNAAVQGVGRFAVAQEQDQNQDNSNSNGYTNSNSNINVEDNSNINWLPPSEQEQLLLARRSRSSNINPRAAMDETGAGEPGQPEYLDNKFPTGVPDDVDIEGEEDYAGQEEYPDELNGNLPYGIQNVRKRRVRSVMPPVPFPSTDGVVTYQSLCPTNRVTVKLESGDYRPNHYVEVTCAHTYSPQPSRSHNYEYGYRGNELLRALLSERGEKREICSATGFSCIQLNRTIHLIRLNDASGCWESETRTVPSGCECMWPKHSYGDIAFYHQAQKRRGGVTGLRPHAPINVDYQPGVGYRQLTLRTRNPKPAQRSRRDDLGYESYELN</sequence>
<protein>
    <submittedName>
        <fullName evidence="4">Uncharacterized protein</fullName>
    </submittedName>
</protein>